<evidence type="ECO:0000256" key="2">
    <source>
        <dbReference type="ARBA" id="ARBA00022676"/>
    </source>
</evidence>
<keyword evidence="2" id="KW-0328">Glycosyltransferase</keyword>
<dbReference type="RefSeq" id="WP_169266123.1">
    <property type="nucleotide sequence ID" value="NZ_CAWOXK010000001.1"/>
</dbReference>
<dbReference type="Proteomes" id="UP000503129">
    <property type="component" value="Chromosome"/>
</dbReference>
<evidence type="ECO:0000313" key="8">
    <source>
        <dbReference type="EMBL" id="QDL07916.1"/>
    </source>
</evidence>
<dbReference type="EMBL" id="CP030118">
    <property type="protein sequence ID" value="QDL07916.1"/>
    <property type="molecule type" value="Genomic_DNA"/>
</dbReference>
<dbReference type="KEGG" id="bsen:DP114_08370"/>
<evidence type="ECO:0000256" key="4">
    <source>
        <dbReference type="ARBA" id="ARBA00022695"/>
    </source>
</evidence>
<feature type="domain" description="DarT" evidence="7">
    <location>
        <begin position="15"/>
        <end position="210"/>
    </location>
</feature>
<dbReference type="Pfam" id="PF14487">
    <property type="entry name" value="DarT"/>
    <property type="match status" value="1"/>
</dbReference>
<proteinExistence type="inferred from homology"/>
<evidence type="ECO:0000256" key="1">
    <source>
        <dbReference type="ARBA" id="ARBA00022649"/>
    </source>
</evidence>
<organism evidence="8 9">
    <name type="scientific">Brasilonema sennae CENA114</name>
    <dbReference type="NCBI Taxonomy" id="415709"/>
    <lineage>
        <taxon>Bacteria</taxon>
        <taxon>Bacillati</taxon>
        <taxon>Cyanobacteriota</taxon>
        <taxon>Cyanophyceae</taxon>
        <taxon>Nostocales</taxon>
        <taxon>Scytonemataceae</taxon>
        <taxon>Brasilonema</taxon>
        <taxon>Bromeliae group (in: Brasilonema)</taxon>
    </lineage>
</organism>
<gene>
    <name evidence="8" type="ORF">DP114_08370</name>
</gene>
<dbReference type="InterPro" id="IPR029494">
    <property type="entry name" value="DarT"/>
</dbReference>
<sequence length="235" mass="26720">MIDSIKREAERRSITRLCHFTPSRNLVHILTGETGILATKHLQKNERSVFTQTDLERLDRHEGYICCSIQYPNAWYFDKAKSKDILFKDWVVLFINPKYLWMSGTRFCPRNAASGYGRGIVEGEQGFKAIFADAIPGAYGITRKRSPNHLVCCPTDDQAEVLIPDQIGISDILAIAVPSETQAKNEAVRLDILGISEDKYKFVVAPDLFNKYNLSNLIRSGKRPDERPWKVGEEL</sequence>
<name>A0A856MG33_9CYAN</name>
<evidence type="ECO:0000256" key="5">
    <source>
        <dbReference type="ARBA" id="ARBA00023125"/>
    </source>
</evidence>
<keyword evidence="9" id="KW-1185">Reference proteome</keyword>
<accession>A0A856MG33</accession>
<dbReference type="GO" id="GO:0016779">
    <property type="term" value="F:nucleotidyltransferase activity"/>
    <property type="evidence" value="ECO:0007669"/>
    <property type="project" value="UniProtKB-KW"/>
</dbReference>
<keyword evidence="1 6" id="KW-1277">Toxin-antitoxin system</keyword>
<keyword evidence="3" id="KW-0808">Transferase</keyword>
<dbReference type="PROSITE" id="PS52018">
    <property type="entry name" value="DART"/>
    <property type="match status" value="1"/>
</dbReference>
<reference evidence="8 9" key="1">
    <citation type="submission" date="2018-06" db="EMBL/GenBank/DDBJ databases">
        <title>Comparative genomics of Brasilonema spp. strains.</title>
        <authorList>
            <person name="Alvarenga D.O."/>
            <person name="Fiore M.F."/>
            <person name="Varani A.M."/>
        </authorList>
    </citation>
    <scope>NUCLEOTIDE SEQUENCE [LARGE SCALE GENOMIC DNA]</scope>
    <source>
        <strain evidence="8 9">CENA114</strain>
    </source>
</reference>
<dbReference type="GO" id="GO:0016757">
    <property type="term" value="F:glycosyltransferase activity"/>
    <property type="evidence" value="ECO:0007669"/>
    <property type="project" value="UniProtKB-KW"/>
</dbReference>
<evidence type="ECO:0000313" key="9">
    <source>
        <dbReference type="Proteomes" id="UP000503129"/>
    </source>
</evidence>
<evidence type="ECO:0000259" key="7">
    <source>
        <dbReference type="PROSITE" id="PS52018"/>
    </source>
</evidence>
<protein>
    <submittedName>
        <fullName evidence="8">DUF4433 domain-containing protein</fullName>
    </submittedName>
</protein>
<comment type="similarity">
    <text evidence="6">Belongs to the DarT ADP-ribosyltransferase family.</text>
</comment>
<keyword evidence="4" id="KW-0548">Nucleotidyltransferase</keyword>
<dbReference type="AlphaFoldDB" id="A0A856MG33"/>
<comment type="caution">
    <text evidence="6">Lacks conserved residue(s) required for the propagation of feature annotation.</text>
</comment>
<evidence type="ECO:0000256" key="3">
    <source>
        <dbReference type="ARBA" id="ARBA00022679"/>
    </source>
</evidence>
<evidence type="ECO:0000256" key="6">
    <source>
        <dbReference type="PROSITE-ProRule" id="PRU01362"/>
    </source>
</evidence>
<dbReference type="GO" id="GO:0003677">
    <property type="term" value="F:DNA binding"/>
    <property type="evidence" value="ECO:0007669"/>
    <property type="project" value="UniProtKB-UniRule"/>
</dbReference>
<keyword evidence="5 6" id="KW-0238">DNA-binding</keyword>